<dbReference type="BioCyc" id="AURANTIMONAS:SI859A1_02841-MONOMER"/>
<sequence>MLSVFIDCGPEDHWLAATLAPLIPGAVEGLVREVVLVDRGMGDNARKVSDHAGCRIVAAEDFRDAIETARGDWLLLLEPGARLLPGWMEAVVEHADMVGAGRAKTPAARFRRAPNDQPGFFARLRQIRTAMAEGFLVQKRQAIGLSKLAFSLEEVAKGVAVTRMRAFIRPAVRGRPAS</sequence>
<dbReference type="EMBL" id="AAPJ01000005">
    <property type="protein sequence ID" value="EAS49240.1"/>
    <property type="molecule type" value="Genomic_DNA"/>
</dbReference>
<dbReference type="SUPFAM" id="SSF53448">
    <property type="entry name" value="Nucleotide-diphospho-sugar transferases"/>
    <property type="match status" value="1"/>
</dbReference>
<dbReference type="RefSeq" id="WP_009210660.1">
    <property type="nucleotide sequence ID" value="NZ_BBWP01000008.1"/>
</dbReference>
<name>Q1YGI5_AURMS</name>
<evidence type="ECO:0000313" key="2">
    <source>
        <dbReference type="Proteomes" id="UP000000321"/>
    </source>
</evidence>
<evidence type="ECO:0000313" key="1">
    <source>
        <dbReference type="EMBL" id="EAS49240.1"/>
    </source>
</evidence>
<comment type="caution">
    <text evidence="1">The sequence shown here is derived from an EMBL/GenBank/DDBJ whole genome shotgun (WGS) entry which is preliminary data.</text>
</comment>
<reference evidence="1 2" key="1">
    <citation type="journal article" date="2008" name="Appl. Environ. Microbiol.">
        <title>Genomic insights into Mn(II) oxidation by the marine alphaproteobacterium Aurantimonas sp. strain SI85-9A1.</title>
        <authorList>
            <person name="Dick G.J."/>
            <person name="Podell S."/>
            <person name="Johnson H.A."/>
            <person name="Rivera-Espinoza Y."/>
            <person name="Bernier-Latmani R."/>
            <person name="McCarthy J.K."/>
            <person name="Torpey J.W."/>
            <person name="Clement B.G."/>
            <person name="Gaasterland T."/>
            <person name="Tebo B.M."/>
        </authorList>
    </citation>
    <scope>NUCLEOTIDE SEQUENCE [LARGE SCALE GENOMIC DNA]</scope>
    <source>
        <strain evidence="1 2">SI85-9A1</strain>
    </source>
</reference>
<dbReference type="InterPro" id="IPR029044">
    <property type="entry name" value="Nucleotide-diphossugar_trans"/>
</dbReference>
<gene>
    <name evidence="1" type="ORF">SI859A1_02841</name>
</gene>
<accession>Q1YGI5</accession>
<protein>
    <recommendedName>
        <fullName evidence="3">Glycosyl transferase</fullName>
    </recommendedName>
</protein>
<dbReference type="AlphaFoldDB" id="Q1YGI5"/>
<dbReference type="Proteomes" id="UP000000321">
    <property type="component" value="Unassembled WGS sequence"/>
</dbReference>
<evidence type="ECO:0008006" key="3">
    <source>
        <dbReference type="Google" id="ProtNLM"/>
    </source>
</evidence>
<keyword evidence="2" id="KW-1185">Reference proteome</keyword>
<organism evidence="1 2">
    <name type="scientific">Aurantimonas manganoxydans (strain ATCC BAA-1229 / DSM 21871 / SI85-9A1)</name>
    <dbReference type="NCBI Taxonomy" id="287752"/>
    <lineage>
        <taxon>Bacteria</taxon>
        <taxon>Pseudomonadati</taxon>
        <taxon>Pseudomonadota</taxon>
        <taxon>Alphaproteobacteria</taxon>
        <taxon>Hyphomicrobiales</taxon>
        <taxon>Aurantimonadaceae</taxon>
        <taxon>Aurantimonas</taxon>
    </lineage>
</organism>
<proteinExistence type="predicted"/>
<dbReference type="OrthoDB" id="9811214at2"/>
<dbReference type="HOGENOM" id="CLU_025996_17_5_5"/>